<keyword evidence="4" id="KW-1185">Reference proteome</keyword>
<feature type="non-terminal residue" evidence="3">
    <location>
        <position position="213"/>
    </location>
</feature>
<gene>
    <name evidence="3" type="ORF">Q757_01650</name>
</gene>
<dbReference type="InterPro" id="IPR050270">
    <property type="entry name" value="DegV_domain_contain"/>
</dbReference>
<dbReference type="InterPro" id="IPR043168">
    <property type="entry name" value="DegV_C"/>
</dbReference>
<accession>A0ABR4XS65</accession>
<dbReference type="PROSITE" id="PS51482">
    <property type="entry name" value="DEGV"/>
    <property type="match status" value="1"/>
</dbReference>
<comment type="caution">
    <text evidence="3">The sequence shown here is derived from an EMBL/GenBank/DDBJ whole genome shotgun (WGS) entry which is preliminary data.</text>
</comment>
<dbReference type="PANTHER" id="PTHR33434:SF2">
    <property type="entry name" value="FATTY ACID-BINDING PROTEIN TM_1468"/>
    <property type="match status" value="1"/>
</dbReference>
<reference evidence="3 4" key="1">
    <citation type="journal article" date="2014" name="Antonie Van Leeuwenhoek">
        <title>Oenococcus alcoholitolerans sp. nov., a lactic acid bacteria isolated from cachaca and ethanol fermentation processes.</title>
        <authorList>
            <person name="Badotti F."/>
            <person name="Moreira A.P."/>
            <person name="Tonon L.A."/>
            <person name="de Lucena B.T."/>
            <person name="Gomes Fde C."/>
            <person name="Kruger R."/>
            <person name="Thompson C.C."/>
            <person name="de Morais M.A.Jr."/>
            <person name="Rosa C.A."/>
            <person name="Thompson F.L."/>
        </authorList>
    </citation>
    <scope>NUCLEOTIDE SEQUENCE [LARGE SCALE GENOMIC DNA]</scope>
    <source>
        <strain evidence="3 4">UFRJ-M7.2.18</strain>
    </source>
</reference>
<organism evidence="3 4">
    <name type="scientific">Oenococcus alcoholitolerans</name>
    <dbReference type="NCBI Taxonomy" id="931074"/>
    <lineage>
        <taxon>Bacteria</taxon>
        <taxon>Bacillati</taxon>
        <taxon>Bacillota</taxon>
        <taxon>Bacilli</taxon>
        <taxon>Lactobacillales</taxon>
        <taxon>Lactobacillaceae</taxon>
        <taxon>Oenococcus</taxon>
    </lineage>
</organism>
<keyword evidence="2" id="KW-0446">Lipid-binding</keyword>
<evidence type="ECO:0008006" key="5">
    <source>
        <dbReference type="Google" id="ProtNLM"/>
    </source>
</evidence>
<comment type="function">
    <text evidence="1">May bind long-chain fatty acids, such as palmitate, and may play a role in lipid transport or fatty acid metabolism.</text>
</comment>
<name>A0ABR4XS65_9LACO</name>
<evidence type="ECO:0000256" key="1">
    <source>
        <dbReference type="ARBA" id="ARBA00003238"/>
    </source>
</evidence>
<sequence>MKKTAIIVDSSSYINNLDLQKYHIYKIDDPVIFGQKVYHESDWPDNADFYRQMKEASVQPTTSQPSLADVEKTIQQVIDDGFQQAIIITISSGFSGTYQTAFSAAEKFADKLKIVAWDSKIACAGAGNQALMAARSAQAGVDFQTILDRLKEQRSTTDVFFVVDSIKHLQRTGRLSGGQALIAGLLSIKPILRIDTNKEGKIDAVAKERKMSG</sequence>
<evidence type="ECO:0000313" key="3">
    <source>
        <dbReference type="EMBL" id="KGO32332.1"/>
    </source>
</evidence>
<dbReference type="Pfam" id="PF02645">
    <property type="entry name" value="DegV"/>
    <property type="match status" value="1"/>
</dbReference>
<evidence type="ECO:0000313" key="4">
    <source>
        <dbReference type="Proteomes" id="UP000030023"/>
    </source>
</evidence>
<dbReference type="EMBL" id="AXCV01000039">
    <property type="protein sequence ID" value="KGO32332.1"/>
    <property type="molecule type" value="Genomic_DNA"/>
</dbReference>
<dbReference type="SUPFAM" id="SSF82549">
    <property type="entry name" value="DAK1/DegV-like"/>
    <property type="match status" value="1"/>
</dbReference>
<dbReference type="InterPro" id="IPR003797">
    <property type="entry name" value="DegV"/>
</dbReference>
<dbReference type="PANTHER" id="PTHR33434">
    <property type="entry name" value="DEGV DOMAIN-CONTAINING PROTEIN DR_1986-RELATED"/>
    <property type="match status" value="1"/>
</dbReference>
<dbReference type="Gene3D" id="3.40.50.10170">
    <property type="match status" value="1"/>
</dbReference>
<dbReference type="Proteomes" id="UP000030023">
    <property type="component" value="Unassembled WGS sequence"/>
</dbReference>
<protein>
    <recommendedName>
        <fullName evidence="5">DegV family protein</fullName>
    </recommendedName>
</protein>
<dbReference type="NCBIfam" id="TIGR00762">
    <property type="entry name" value="DegV"/>
    <property type="match status" value="1"/>
</dbReference>
<proteinExistence type="predicted"/>
<evidence type="ECO:0000256" key="2">
    <source>
        <dbReference type="ARBA" id="ARBA00023121"/>
    </source>
</evidence>
<dbReference type="Gene3D" id="3.30.1180.10">
    <property type="match status" value="1"/>
</dbReference>